<dbReference type="PANTHER" id="PTHR43155">
    <property type="entry name" value="CYCLIC DI-GMP PHOSPHODIESTERASE PA4108-RELATED"/>
    <property type="match status" value="1"/>
</dbReference>
<proteinExistence type="predicted"/>
<dbReference type="KEGG" id="hprf:HLPR_14920"/>
<dbReference type="PANTHER" id="PTHR43155:SF2">
    <property type="entry name" value="CYCLIC DI-GMP PHOSPHODIESTERASE PA4108"/>
    <property type="match status" value="1"/>
</dbReference>
<dbReference type="InterPro" id="IPR029016">
    <property type="entry name" value="GAF-like_dom_sf"/>
</dbReference>
<protein>
    <submittedName>
        <fullName evidence="2">HD family phosphohydrolase</fullName>
    </submittedName>
</protein>
<dbReference type="InterPro" id="IPR003607">
    <property type="entry name" value="HD/PDEase_dom"/>
</dbReference>
<dbReference type="RefSeq" id="WP_338534829.1">
    <property type="nucleotide sequence ID" value="NZ_AP028654.1"/>
</dbReference>
<dbReference type="Pfam" id="PF13487">
    <property type="entry name" value="HD_5"/>
    <property type="match status" value="1"/>
</dbReference>
<dbReference type="CDD" id="cd00077">
    <property type="entry name" value="HDc"/>
    <property type="match status" value="1"/>
</dbReference>
<evidence type="ECO:0000259" key="1">
    <source>
        <dbReference type="PROSITE" id="PS51832"/>
    </source>
</evidence>
<accession>A0AAU9E3G1</accession>
<dbReference type="InterPro" id="IPR037522">
    <property type="entry name" value="HD_GYP_dom"/>
</dbReference>
<sequence length="507" mass="58091">MNTNNCDYYEKMVDRLTDVGVKLSAEKNIDKLLELILLESMDITSCDAGSIYIVKEEPAKKMLVFKYTKNYSKEFPFKEFEMNIDKNSIAGACAVTKKIYNFKKMSEVEKKLGFKHNTSFDKSYGYSTKNMLVLPLLNFKNDVIGVMQLINKKNDSSIKFVSDSDYENHVTAFLESEEKIISSLSSQAAILIERSELFIELNDLLESSIKTLTTALDQRDPITAGHSNRVAKYALNLAKGVNADNSGFYKDMFFSEDELKELYIAGLLHDVGKIGVKEYVLMKRDKLNSPEIEAIRSRFKYIKIMIELKEIKNIDSEPSAKLDYEIEIKNKIDFYVEKLEKINKCGFLTNDLKEILNEINGLEIEDLNGEKIILLSEYEFKNLSIQKGNLTNSERKMINDHATFTNEILKRITWSRDLLKVPMIASNHHEKLNGKGYPKGLSAENLEIRSRILAVADIFDALTAKDRPYKPAIPIPKSLSILHEEADRNNIDKNLVNLFDDFELYKS</sequence>
<dbReference type="SUPFAM" id="SSF55781">
    <property type="entry name" value="GAF domain-like"/>
    <property type="match status" value="1"/>
</dbReference>
<dbReference type="Pfam" id="PF01590">
    <property type="entry name" value="GAF"/>
    <property type="match status" value="1"/>
</dbReference>
<gene>
    <name evidence="2" type="ORF">HLPR_14920</name>
</gene>
<evidence type="ECO:0000313" key="2">
    <source>
        <dbReference type="EMBL" id="BEP29161.1"/>
    </source>
</evidence>
<dbReference type="EMBL" id="AP028654">
    <property type="protein sequence ID" value="BEP29161.1"/>
    <property type="molecule type" value="Genomic_DNA"/>
</dbReference>
<dbReference type="PROSITE" id="PS51832">
    <property type="entry name" value="HD_GYP"/>
    <property type="match status" value="1"/>
</dbReference>
<dbReference type="SUPFAM" id="SSF109604">
    <property type="entry name" value="HD-domain/PDEase-like"/>
    <property type="match status" value="2"/>
</dbReference>
<dbReference type="InterPro" id="IPR006674">
    <property type="entry name" value="HD_domain"/>
</dbReference>
<keyword evidence="3" id="KW-1185">Reference proteome</keyword>
<name>A0AAU9E3G1_9FIRM</name>
<dbReference type="Proteomes" id="UP001321786">
    <property type="component" value="Chromosome"/>
</dbReference>
<feature type="domain" description="HD-GYP" evidence="1">
    <location>
        <begin position="201"/>
        <end position="507"/>
    </location>
</feature>
<dbReference type="Gene3D" id="3.30.450.40">
    <property type="match status" value="1"/>
</dbReference>
<dbReference type="AlphaFoldDB" id="A0AAU9E3G1"/>
<organism evidence="2 3">
    <name type="scientific">Helicovermis profundi</name>
    <dbReference type="NCBI Taxonomy" id="3065157"/>
    <lineage>
        <taxon>Bacteria</taxon>
        <taxon>Bacillati</taxon>
        <taxon>Bacillota</taxon>
        <taxon>Clostridia</taxon>
        <taxon>Helicovermis</taxon>
    </lineage>
</organism>
<dbReference type="Pfam" id="PF01966">
    <property type="entry name" value="HD"/>
    <property type="match status" value="1"/>
</dbReference>
<dbReference type="Gene3D" id="1.10.3210.10">
    <property type="entry name" value="Hypothetical protein af1432"/>
    <property type="match status" value="2"/>
</dbReference>
<reference evidence="2 3" key="1">
    <citation type="submission" date="2023-08" db="EMBL/GenBank/DDBJ databases">
        <title>Helicovermis profunda gen. nov., sp. nov., a novel mesophilic, fermentative bacterium within the Bacillota from a deep-sea hydrothermal vent chimney.</title>
        <authorList>
            <person name="Miyazaki U."/>
            <person name="Mizutani D."/>
            <person name="Hashimoto Y."/>
            <person name="Tame A."/>
            <person name="Sawayama S."/>
            <person name="Miyazaki J."/>
            <person name="Takai K."/>
            <person name="Nakagawa S."/>
        </authorList>
    </citation>
    <scope>NUCLEOTIDE SEQUENCE [LARGE SCALE GENOMIC DNA]</scope>
    <source>
        <strain evidence="2 3">S502</strain>
    </source>
</reference>
<evidence type="ECO:0000313" key="3">
    <source>
        <dbReference type="Proteomes" id="UP001321786"/>
    </source>
</evidence>
<dbReference type="SMART" id="SM00065">
    <property type="entry name" value="GAF"/>
    <property type="match status" value="1"/>
</dbReference>
<dbReference type="InterPro" id="IPR003018">
    <property type="entry name" value="GAF"/>
</dbReference>
<dbReference type="SMART" id="SM00471">
    <property type="entry name" value="HDc"/>
    <property type="match status" value="1"/>
</dbReference>